<feature type="chain" id="PRO_5045072497" evidence="1">
    <location>
        <begin position="24"/>
        <end position="320"/>
    </location>
</feature>
<proteinExistence type="predicted"/>
<dbReference type="RefSeq" id="WP_280319087.1">
    <property type="nucleotide sequence ID" value="NZ_CP118605.1"/>
</dbReference>
<gene>
    <name evidence="2" type="ORF">PVT68_14110</name>
</gene>
<sequence>MKIIRYKKQLLALIPFCAITAFFILSEDENKKTVLPLENTESAEKFPDNEVSEPLGKPADLPGLDQPIEKGVIETVFGTTDLSDEDDWCNHLQLDEYSAMETSRHIKEFFSNYGYERKAFLTHVGYDLDTLISLTRSGDTVAALTIVAGEHEKSVKNWAATEALAQGVTGIALTQLKASKLVRIKPAQLEGDVEKAKGYLLDVLTLDLYAIQLGDLVPYSITQDYLSNNSISIPLEEGDYAQIKNRSSEMKDRLLQSGNTPGLSGFQPDIPKVKVRLDQLKIAGMKVDEKFDEKLLGDMDYFSGDCVDKSIKYIQTLQNK</sequence>
<dbReference type="Proteomes" id="UP001236500">
    <property type="component" value="Chromosome"/>
</dbReference>
<reference evidence="2 3" key="1">
    <citation type="submission" date="2023-02" db="EMBL/GenBank/DDBJ databases">
        <title>Description and genomic characterization of Microbulbifer bruguierae sp. nov., isolated from the sediment of mangrove plant Bruguiera sexangula.</title>
        <authorList>
            <person name="Long M."/>
        </authorList>
    </citation>
    <scope>NUCLEOTIDE SEQUENCE [LARGE SCALE GENOMIC DNA]</scope>
    <source>
        <strain evidence="2 3">H12</strain>
    </source>
</reference>
<organism evidence="2 3">
    <name type="scientific">Microbulbifer bruguierae</name>
    <dbReference type="NCBI Taxonomy" id="3029061"/>
    <lineage>
        <taxon>Bacteria</taxon>
        <taxon>Pseudomonadati</taxon>
        <taxon>Pseudomonadota</taxon>
        <taxon>Gammaproteobacteria</taxon>
        <taxon>Cellvibrionales</taxon>
        <taxon>Microbulbiferaceae</taxon>
        <taxon>Microbulbifer</taxon>
    </lineage>
</organism>
<evidence type="ECO:0000313" key="3">
    <source>
        <dbReference type="Proteomes" id="UP001236500"/>
    </source>
</evidence>
<keyword evidence="3" id="KW-1185">Reference proteome</keyword>
<dbReference type="EMBL" id="CP118605">
    <property type="protein sequence ID" value="WGL15899.1"/>
    <property type="molecule type" value="Genomic_DNA"/>
</dbReference>
<evidence type="ECO:0000256" key="1">
    <source>
        <dbReference type="SAM" id="SignalP"/>
    </source>
</evidence>
<feature type="signal peptide" evidence="1">
    <location>
        <begin position="1"/>
        <end position="23"/>
    </location>
</feature>
<evidence type="ECO:0000313" key="2">
    <source>
        <dbReference type="EMBL" id="WGL15899.1"/>
    </source>
</evidence>
<keyword evidence="1" id="KW-0732">Signal</keyword>
<protein>
    <submittedName>
        <fullName evidence="2">Uncharacterized protein</fullName>
    </submittedName>
</protein>
<accession>A0ABY8NAF9</accession>
<name>A0ABY8NAF9_9GAMM</name>